<gene>
    <name evidence="2" type="ORF">ACFQH5_06955</name>
</gene>
<dbReference type="EMBL" id="JBHSZP010000013">
    <property type="protein sequence ID" value="MFC7089281.1"/>
    <property type="molecule type" value="Genomic_DNA"/>
</dbReference>
<comment type="caution">
    <text evidence="2">The sequence shown here is derived from an EMBL/GenBank/DDBJ whole genome shotgun (WGS) entry which is preliminary data.</text>
</comment>
<name>A0ABW2EWR3_9GAMM</name>
<proteinExistence type="predicted"/>
<dbReference type="RefSeq" id="WP_346062890.1">
    <property type="nucleotide sequence ID" value="NZ_BAAADR010000012.1"/>
</dbReference>
<reference evidence="3" key="1">
    <citation type="journal article" date="2019" name="Int. J. Syst. Evol. Microbiol.">
        <title>The Global Catalogue of Microorganisms (GCM) 10K type strain sequencing project: providing services to taxonomists for standard genome sequencing and annotation.</title>
        <authorList>
            <consortium name="The Broad Institute Genomics Platform"/>
            <consortium name="The Broad Institute Genome Sequencing Center for Infectious Disease"/>
            <person name="Wu L."/>
            <person name="Ma J."/>
        </authorList>
    </citation>
    <scope>NUCLEOTIDE SEQUENCE [LARGE SCALE GENOMIC DNA]</scope>
    <source>
        <strain evidence="3">CGMCC 1.13666</strain>
    </source>
</reference>
<evidence type="ECO:0000313" key="3">
    <source>
        <dbReference type="Proteomes" id="UP001596411"/>
    </source>
</evidence>
<sequence>MYFDTHVIASLALIGSMLVISVIGAKLLRDAMRRDASRSSR</sequence>
<keyword evidence="1" id="KW-1133">Transmembrane helix</keyword>
<protein>
    <submittedName>
        <fullName evidence="2">Uncharacterized protein</fullName>
    </submittedName>
</protein>
<accession>A0ABW2EWR3</accession>
<dbReference type="Proteomes" id="UP001596411">
    <property type="component" value="Unassembled WGS sequence"/>
</dbReference>
<evidence type="ECO:0000313" key="2">
    <source>
        <dbReference type="EMBL" id="MFC7089281.1"/>
    </source>
</evidence>
<keyword evidence="1" id="KW-0812">Transmembrane</keyword>
<evidence type="ECO:0000256" key="1">
    <source>
        <dbReference type="SAM" id="Phobius"/>
    </source>
</evidence>
<keyword evidence="1" id="KW-0472">Membrane</keyword>
<feature type="transmembrane region" description="Helical" evidence="1">
    <location>
        <begin position="6"/>
        <end position="28"/>
    </location>
</feature>
<organism evidence="2 3">
    <name type="scientific">Halomonas salifodinae</name>
    <dbReference type="NCBI Taxonomy" id="438745"/>
    <lineage>
        <taxon>Bacteria</taxon>
        <taxon>Pseudomonadati</taxon>
        <taxon>Pseudomonadota</taxon>
        <taxon>Gammaproteobacteria</taxon>
        <taxon>Oceanospirillales</taxon>
        <taxon>Halomonadaceae</taxon>
        <taxon>Halomonas</taxon>
    </lineage>
</organism>
<keyword evidence="3" id="KW-1185">Reference proteome</keyword>